<evidence type="ECO:0000259" key="1">
    <source>
        <dbReference type="Pfam" id="PF19081"/>
    </source>
</evidence>
<organism evidence="2 3">
    <name type="scientific">Flagellimonas olearia</name>
    <dbReference type="NCBI Taxonomy" id="552546"/>
    <lineage>
        <taxon>Bacteria</taxon>
        <taxon>Pseudomonadati</taxon>
        <taxon>Bacteroidota</taxon>
        <taxon>Flavobacteriia</taxon>
        <taxon>Flavobacteriales</taxon>
        <taxon>Flavobacteriaceae</taxon>
        <taxon>Flagellimonas</taxon>
    </lineage>
</organism>
<protein>
    <recommendedName>
        <fullName evidence="1">Ig-like domain-containing protein</fullName>
    </recommendedName>
</protein>
<dbReference type="NCBIfam" id="TIGR04131">
    <property type="entry name" value="Bac_Flav_CTERM"/>
    <property type="match status" value="1"/>
</dbReference>
<evidence type="ECO:0000313" key="2">
    <source>
        <dbReference type="EMBL" id="RYC51470.1"/>
    </source>
</evidence>
<accession>A0A444VL90</accession>
<dbReference type="InterPro" id="IPR044023">
    <property type="entry name" value="Ig_7"/>
</dbReference>
<reference evidence="2 3" key="1">
    <citation type="submission" date="2014-04" db="EMBL/GenBank/DDBJ databases">
        <title>Whole genome of Muricauda olearia.</title>
        <authorList>
            <person name="Zhang X.-H."/>
            <person name="Tang K."/>
        </authorList>
    </citation>
    <scope>NUCLEOTIDE SEQUENCE [LARGE SCALE GENOMIC DNA]</scope>
    <source>
        <strain evidence="2 3">Th120</strain>
    </source>
</reference>
<dbReference type="InterPro" id="IPR026341">
    <property type="entry name" value="T9SS_type_B"/>
</dbReference>
<dbReference type="InterPro" id="IPR013783">
    <property type="entry name" value="Ig-like_fold"/>
</dbReference>
<dbReference type="AlphaFoldDB" id="A0A444VL90"/>
<dbReference type="EMBL" id="JJMP01000006">
    <property type="protein sequence ID" value="RYC51470.1"/>
    <property type="molecule type" value="Genomic_DNA"/>
</dbReference>
<proteinExistence type="predicted"/>
<feature type="domain" description="Ig-like" evidence="1">
    <location>
        <begin position="370"/>
        <end position="453"/>
    </location>
</feature>
<dbReference type="Pfam" id="PF13585">
    <property type="entry name" value="CHU_C"/>
    <property type="match status" value="1"/>
</dbReference>
<comment type="caution">
    <text evidence="2">The sequence shown here is derived from an EMBL/GenBank/DDBJ whole genome shotgun (WGS) entry which is preliminary data.</text>
</comment>
<sequence length="926" mass="98738">MDQSILKKYYYIFLILSFLISFNIAGQTFATTIVSEDEVDLSANAVDGSLTTNAGIRASTGILLGVGAYSGHLEMEFPSALNPNTTSYVKLETEDELLPYLLGGSLGGLLSDIAGAVLIGNQEFTVTSKNGSITVLEEASSGSNAFATDQLKVVTNVDNDYFMAITPNAQYNRIRMTNQIGALLGLNNTKTLDVFGAFHNQGLASCGLPTYTSFTGTGLTLDLLDLGGAGVTDPHLVLDDDLNTFSELSLGILGVAASIEQTAYFDTPSNSDDNYYITLAINPSLLQAGVANSIDVIAQNGAESPFYTESLNNILTLDLLGLLQDGQKATIAVTPGDEATRITVRLSSLLNVALEQQLQIFDIYRAPALPILDTNSENVSICTGNSVDLIATTTGGNELRWYDAETGGNLLDTVNSGEAYTTPVLNTTSIYYVAAAEPGCPEESPRVPVTVTVVDIPTAGDINITGDESPICSSSEVTLVPSSTINGTYTWYFDANATNEITNGLVQGPVTYSITSNGTLVITGLDEAGGPYNFYVRITEASAGCENATGDLAQATVDIIDSTNSITIDSTPVISLSNLIDFFQGAPSYNVTGSVNGDANVGDTVSLFINGQIYTGVLDANLAFDIAVDGTDMALDVDGLIEVFLEGALCTLTGDITVDLPELIVDDLLQIFCASDNPTLLDLQVAGNDIVFFDSLDASVALDLNTPLVDGSVYFAGILDIPISVLTRIGITVTLLEDQPINLTGQTSEACLEEEQYTYSTESGKQNYTWTVTGGTIVDGGGTTDSSATVIWTELQNTSISVLYEDSTSCTPTEATELQVEVEDCGEVLGEEFCLQVYNEFTPNNDGYNDFFEIECIENYSNTLQIFNRNGNKVFEAMDYQNNWDGIANVNGIMGKGQHLPSGTYYYVVNIPELNRNLVGWLQLAR</sequence>
<dbReference type="Proteomes" id="UP000290261">
    <property type="component" value="Unassembled WGS sequence"/>
</dbReference>
<dbReference type="Gene3D" id="2.60.40.10">
    <property type="entry name" value="Immunoglobulins"/>
    <property type="match status" value="1"/>
</dbReference>
<dbReference type="RefSeq" id="WP_129654505.1">
    <property type="nucleotide sequence ID" value="NZ_ML142910.1"/>
</dbReference>
<name>A0A444VL90_9FLAO</name>
<gene>
    <name evidence="2" type="ORF">DN53_14835</name>
</gene>
<keyword evidence="3" id="KW-1185">Reference proteome</keyword>
<dbReference type="Pfam" id="PF19081">
    <property type="entry name" value="Ig_7"/>
    <property type="match status" value="1"/>
</dbReference>
<evidence type="ECO:0000313" key="3">
    <source>
        <dbReference type="Proteomes" id="UP000290261"/>
    </source>
</evidence>